<dbReference type="SUPFAM" id="SSF57716">
    <property type="entry name" value="Glucocorticoid receptor-like (DNA-binding domain)"/>
    <property type="match status" value="1"/>
</dbReference>
<keyword evidence="4 10" id="KW-0808">Transferase</keyword>
<evidence type="ECO:0000256" key="5">
    <source>
        <dbReference type="ARBA" id="ARBA00022741"/>
    </source>
</evidence>
<evidence type="ECO:0000256" key="9">
    <source>
        <dbReference type="PIRSR" id="PIRSR035805-2"/>
    </source>
</evidence>
<keyword evidence="5 10" id="KW-0547">Nucleotide-binding</keyword>
<gene>
    <name evidence="12" type="ORF">COT94_02575</name>
</gene>
<dbReference type="Gene3D" id="3.30.60.20">
    <property type="match status" value="1"/>
</dbReference>
<name>A0A2M6WTK6_9BACT</name>
<dbReference type="Gene3D" id="3.40.50.300">
    <property type="entry name" value="P-loop containing nucleotide triphosphate hydrolases"/>
    <property type="match status" value="1"/>
</dbReference>
<dbReference type="PANTHER" id="PTHR11441">
    <property type="entry name" value="THYMIDINE KINASE"/>
    <property type="match status" value="1"/>
</dbReference>
<evidence type="ECO:0000256" key="4">
    <source>
        <dbReference type="ARBA" id="ARBA00022679"/>
    </source>
</evidence>
<comment type="similarity">
    <text evidence="1 11">Belongs to the thymidine kinase family.</text>
</comment>
<dbReference type="PANTHER" id="PTHR11441:SF0">
    <property type="entry name" value="THYMIDINE KINASE, CYTOSOLIC"/>
    <property type="match status" value="1"/>
</dbReference>
<feature type="binding site" evidence="9">
    <location>
        <begin position="167"/>
        <end position="170"/>
    </location>
    <ligand>
        <name>substrate</name>
    </ligand>
</feature>
<dbReference type="GO" id="GO:0005829">
    <property type="term" value="C:cytosol"/>
    <property type="evidence" value="ECO:0007669"/>
    <property type="project" value="TreeGrafter"/>
</dbReference>
<dbReference type="InterPro" id="IPR027417">
    <property type="entry name" value="P-loop_NTPase"/>
</dbReference>
<keyword evidence="7 10" id="KW-0067">ATP-binding</keyword>
<evidence type="ECO:0000256" key="10">
    <source>
        <dbReference type="RuleBase" id="RU000544"/>
    </source>
</evidence>
<evidence type="ECO:0000256" key="11">
    <source>
        <dbReference type="RuleBase" id="RU004165"/>
    </source>
</evidence>
<dbReference type="PIRSF" id="PIRSF035805">
    <property type="entry name" value="TK_cell"/>
    <property type="match status" value="1"/>
</dbReference>
<dbReference type="Pfam" id="PF00265">
    <property type="entry name" value="TK"/>
    <property type="match status" value="1"/>
</dbReference>
<dbReference type="GO" id="GO:0004797">
    <property type="term" value="F:thymidine kinase activity"/>
    <property type="evidence" value="ECO:0007669"/>
    <property type="project" value="UniProtKB-EC"/>
</dbReference>
<evidence type="ECO:0000313" key="13">
    <source>
        <dbReference type="Proteomes" id="UP000228533"/>
    </source>
</evidence>
<evidence type="ECO:0000256" key="8">
    <source>
        <dbReference type="PIRSR" id="PIRSR035805-1"/>
    </source>
</evidence>
<evidence type="ECO:0000256" key="7">
    <source>
        <dbReference type="ARBA" id="ARBA00022840"/>
    </source>
</evidence>
<evidence type="ECO:0000256" key="6">
    <source>
        <dbReference type="ARBA" id="ARBA00022777"/>
    </source>
</evidence>
<keyword evidence="6 10" id="KW-0418">Kinase</keyword>
<evidence type="ECO:0000256" key="3">
    <source>
        <dbReference type="ARBA" id="ARBA00022634"/>
    </source>
</evidence>
<dbReference type="AlphaFoldDB" id="A0A2M6WTK6"/>
<reference evidence="13" key="1">
    <citation type="submission" date="2017-09" db="EMBL/GenBank/DDBJ databases">
        <title>Depth-based differentiation of microbial function through sediment-hosted aquifers and enrichment of novel symbionts in the deep terrestrial subsurface.</title>
        <authorList>
            <person name="Probst A.J."/>
            <person name="Ladd B."/>
            <person name="Jarett J.K."/>
            <person name="Geller-Mcgrath D.E."/>
            <person name="Sieber C.M.K."/>
            <person name="Emerson J.B."/>
            <person name="Anantharaman K."/>
            <person name="Thomas B.C."/>
            <person name="Malmstrom R."/>
            <person name="Stieglmeier M."/>
            <person name="Klingl A."/>
            <person name="Woyke T."/>
            <person name="Ryan C.M."/>
            <person name="Banfield J.F."/>
        </authorList>
    </citation>
    <scope>NUCLEOTIDE SEQUENCE [LARGE SCALE GENOMIC DNA]</scope>
</reference>
<comment type="catalytic activity">
    <reaction evidence="10">
        <text>thymidine + ATP = dTMP + ADP + H(+)</text>
        <dbReference type="Rhea" id="RHEA:19129"/>
        <dbReference type="ChEBI" id="CHEBI:15378"/>
        <dbReference type="ChEBI" id="CHEBI:17748"/>
        <dbReference type="ChEBI" id="CHEBI:30616"/>
        <dbReference type="ChEBI" id="CHEBI:63528"/>
        <dbReference type="ChEBI" id="CHEBI:456216"/>
        <dbReference type="EC" id="2.7.1.21"/>
    </reaction>
</comment>
<accession>A0A2M6WTK6</accession>
<dbReference type="EC" id="2.7.1.21" evidence="2 10"/>
<evidence type="ECO:0000256" key="1">
    <source>
        <dbReference type="ARBA" id="ARBA00007587"/>
    </source>
</evidence>
<dbReference type="GO" id="GO:0071897">
    <property type="term" value="P:DNA biosynthetic process"/>
    <property type="evidence" value="ECO:0007669"/>
    <property type="project" value="UniProtKB-KW"/>
</dbReference>
<dbReference type="Proteomes" id="UP000228533">
    <property type="component" value="Unassembled WGS sequence"/>
</dbReference>
<keyword evidence="3 10" id="KW-0237">DNA synthesis</keyword>
<dbReference type="GO" id="GO:0005524">
    <property type="term" value="F:ATP binding"/>
    <property type="evidence" value="ECO:0007669"/>
    <property type="project" value="UniProtKB-KW"/>
</dbReference>
<evidence type="ECO:0000256" key="2">
    <source>
        <dbReference type="ARBA" id="ARBA00012118"/>
    </source>
</evidence>
<dbReference type="SUPFAM" id="SSF52540">
    <property type="entry name" value="P-loop containing nucleoside triphosphate hydrolases"/>
    <property type="match status" value="1"/>
</dbReference>
<sequence>MSYLEVITGPMFSGKSEELIRIIKRTQYAKLSYLVIKPLRDTRQDTVRARFLDHGKSKTLAEHPAHPVNSSQQFFKLLSEHQPIILIIDEAHFLGNWIIKAVNTLLKENDLRIYVAGLDQTAWGDTFGPMGDLMAMAHVVKKLTAVCFNCGQEATKTFKLFVGASIVDPGDAEKYEARCLKCWHQPL</sequence>
<organism evidence="12 13">
    <name type="scientific">Candidatus Falkowbacteria bacterium CG10_big_fil_rev_8_21_14_0_10_37_14</name>
    <dbReference type="NCBI Taxonomy" id="1974561"/>
    <lineage>
        <taxon>Bacteria</taxon>
        <taxon>Candidatus Falkowiibacteriota</taxon>
    </lineage>
</organism>
<feature type="binding site" evidence="9">
    <location>
        <position position="175"/>
    </location>
    <ligand>
        <name>substrate</name>
    </ligand>
</feature>
<protein>
    <recommendedName>
        <fullName evidence="2 10">Thymidine kinase</fullName>
        <ecNumber evidence="2 10">2.7.1.21</ecNumber>
    </recommendedName>
</protein>
<feature type="active site" description="Proton acceptor" evidence="8">
    <location>
        <position position="90"/>
    </location>
</feature>
<comment type="caution">
    <text evidence="12">The sequence shown here is derived from an EMBL/GenBank/DDBJ whole genome shotgun (WGS) entry which is preliminary data.</text>
</comment>
<dbReference type="InterPro" id="IPR001267">
    <property type="entry name" value="Thymidine_kinase"/>
</dbReference>
<proteinExistence type="inferred from homology"/>
<dbReference type="GO" id="GO:0046104">
    <property type="term" value="P:thymidine metabolic process"/>
    <property type="evidence" value="ECO:0007669"/>
    <property type="project" value="TreeGrafter"/>
</dbReference>
<dbReference type="EMBL" id="PFAM01000013">
    <property type="protein sequence ID" value="PIT96118.1"/>
    <property type="molecule type" value="Genomic_DNA"/>
</dbReference>
<evidence type="ECO:0000313" key="12">
    <source>
        <dbReference type="EMBL" id="PIT96118.1"/>
    </source>
</evidence>